<gene>
    <name evidence="2" type="ORF">GF068_30540</name>
</gene>
<feature type="compositionally biased region" description="Basic and acidic residues" evidence="1">
    <location>
        <begin position="1"/>
        <end position="17"/>
    </location>
</feature>
<keyword evidence="3" id="KW-1185">Reference proteome</keyword>
<accession>A0A6N7PVZ1</accession>
<evidence type="ECO:0000313" key="2">
    <source>
        <dbReference type="EMBL" id="MRG96228.1"/>
    </source>
</evidence>
<dbReference type="OrthoDB" id="670198at2"/>
<sequence>MSFEPDRRLADPDELLHRQVHPTFLRDGRVTSQAFGPTPKDEGGLSVSRDARASAEEAYRRHTEQKQLKSAGVWSVTVGECNGIELNAYEDAKPEDDAHALVDFRGLSKGMVEKKAKQLAEIARQRGRTFPGSR</sequence>
<organism evidence="2 3">
    <name type="scientific">Polyangium spumosum</name>
    <dbReference type="NCBI Taxonomy" id="889282"/>
    <lineage>
        <taxon>Bacteria</taxon>
        <taxon>Pseudomonadati</taxon>
        <taxon>Myxococcota</taxon>
        <taxon>Polyangia</taxon>
        <taxon>Polyangiales</taxon>
        <taxon>Polyangiaceae</taxon>
        <taxon>Polyangium</taxon>
    </lineage>
</organism>
<proteinExistence type="predicted"/>
<feature type="compositionally biased region" description="Basic and acidic residues" evidence="1">
    <location>
        <begin position="39"/>
        <end position="64"/>
    </location>
</feature>
<comment type="caution">
    <text evidence="2">The sequence shown here is derived from an EMBL/GenBank/DDBJ whole genome shotgun (WGS) entry which is preliminary data.</text>
</comment>
<dbReference type="RefSeq" id="WP_153823024.1">
    <property type="nucleotide sequence ID" value="NZ_WJIE01000010.1"/>
</dbReference>
<feature type="region of interest" description="Disordered" evidence="1">
    <location>
        <begin position="1"/>
        <end position="64"/>
    </location>
</feature>
<dbReference type="AlphaFoldDB" id="A0A6N7PVZ1"/>
<dbReference type="Proteomes" id="UP000440224">
    <property type="component" value="Unassembled WGS sequence"/>
</dbReference>
<evidence type="ECO:0000256" key="1">
    <source>
        <dbReference type="SAM" id="MobiDB-lite"/>
    </source>
</evidence>
<reference evidence="2 3" key="1">
    <citation type="submission" date="2019-10" db="EMBL/GenBank/DDBJ databases">
        <title>A soil myxobacterium in the family Polyangiaceae.</title>
        <authorList>
            <person name="Li Y."/>
            <person name="Wang J."/>
        </authorList>
    </citation>
    <scope>NUCLEOTIDE SEQUENCE [LARGE SCALE GENOMIC DNA]</scope>
    <source>
        <strain evidence="2 3">DSM 14734</strain>
    </source>
</reference>
<evidence type="ECO:0000313" key="3">
    <source>
        <dbReference type="Proteomes" id="UP000440224"/>
    </source>
</evidence>
<protein>
    <submittedName>
        <fullName evidence="2">Uncharacterized protein</fullName>
    </submittedName>
</protein>
<name>A0A6N7PVZ1_9BACT</name>
<dbReference type="EMBL" id="WJIE01000010">
    <property type="protein sequence ID" value="MRG96228.1"/>
    <property type="molecule type" value="Genomic_DNA"/>
</dbReference>